<dbReference type="InterPro" id="IPR049671">
    <property type="entry name" value="Choice_anch_W"/>
</dbReference>
<sequence>MSKASLLAISAALGVTAGSLGLAIPAFAVGLTLVQDEPYAPAPSGWTNLGWKVEGRAGAPFGEDYEFAIGPNGAQANNTGQIYRDWNNGEIVDWSFNWDGQTAKFTLAGEQILYSLLNPSPNIFNGFSLLTNVDTRSYNAPVLGTQRVAEGTQIDLIIKTLNGQDATDTSGIPNSVFSSSVGQATEAQSLSKKFFSSPEAITSLTGTVKMSWLNINPNEIKARSRVSFQIQGYDFGGQRSIPEPTSVLTLLAFGAFGVGSLIKRRQPS</sequence>
<evidence type="ECO:0000313" key="2">
    <source>
        <dbReference type="Proteomes" id="UP001576784"/>
    </source>
</evidence>
<dbReference type="EMBL" id="JBHFNR010000251">
    <property type="protein sequence ID" value="MFB2897326.1"/>
    <property type="molecule type" value="Genomic_DNA"/>
</dbReference>
<gene>
    <name evidence="1" type="ORF">ACE1CI_30790</name>
</gene>
<evidence type="ECO:0000313" key="1">
    <source>
        <dbReference type="EMBL" id="MFB2897326.1"/>
    </source>
</evidence>
<proteinExistence type="predicted"/>
<comment type="caution">
    <text evidence="1">The sequence shown here is derived from an EMBL/GenBank/DDBJ whole genome shotgun (WGS) entry which is preliminary data.</text>
</comment>
<keyword evidence="2" id="KW-1185">Reference proteome</keyword>
<accession>A0ABV4Y004</accession>
<reference evidence="1 2" key="1">
    <citation type="submission" date="2024-09" db="EMBL/GenBank/DDBJ databases">
        <title>Floridaenema gen nov. (Aerosakkonemataceae, Aerosakkonematales ord. nov., Cyanobacteria) from benthic tropical and subtropical fresh waters, with the description of four new species.</title>
        <authorList>
            <person name="Moretto J.A."/>
            <person name="Berthold D.E."/>
            <person name="Lefler F.W."/>
            <person name="Huang I.-S."/>
            <person name="Laughinghouse H. IV."/>
        </authorList>
    </citation>
    <scope>NUCLEOTIDE SEQUENCE [LARGE SCALE GENOMIC DNA]</scope>
    <source>
        <strain evidence="1 2">BLCC-F50</strain>
    </source>
</reference>
<organism evidence="1 2">
    <name type="scientific">Floridaenema flaviceps BLCC-F50</name>
    <dbReference type="NCBI Taxonomy" id="3153642"/>
    <lineage>
        <taxon>Bacteria</taxon>
        <taxon>Bacillati</taxon>
        <taxon>Cyanobacteriota</taxon>
        <taxon>Cyanophyceae</taxon>
        <taxon>Oscillatoriophycideae</taxon>
        <taxon>Aerosakkonematales</taxon>
        <taxon>Aerosakkonemataceae</taxon>
        <taxon>Floridanema</taxon>
        <taxon>Floridanema flaviceps</taxon>
    </lineage>
</organism>
<dbReference type="Proteomes" id="UP001576784">
    <property type="component" value="Unassembled WGS sequence"/>
</dbReference>
<protein>
    <submittedName>
        <fullName evidence="1">Choice-of-anchor W domain-containing protein</fullName>
    </submittedName>
</protein>
<dbReference type="NCBIfam" id="NF041928">
    <property type="entry name" value="choice_anch_W"/>
    <property type="match status" value="1"/>
</dbReference>
<dbReference type="RefSeq" id="WP_413266939.1">
    <property type="nucleotide sequence ID" value="NZ_JBHFNR010000251.1"/>
</dbReference>
<name>A0ABV4Y004_9CYAN</name>